<dbReference type="Proteomes" id="UP000789525">
    <property type="component" value="Unassembled WGS sequence"/>
</dbReference>
<sequence length="438" mass="50181">MESSENDPALEQFLTCKCERAPLRQTSEKPESWGKVLLKCEKCNYQEWEADAIKRLQRLGVIDAGSGKDNNVQDEIEFWKSPNSIRHGGIGIFQNAGDDVIISRLRASNETPTNQISVFEKSPSPTTPSPATVTSDSNNDATPVNNDRTLTPKHREISTNELIAIISDHMHRQDRRLFASQKEIRYLRRTSEHHIQDLQNEMTLTRSLQEENKYLESQIHSATQVEFESLKNNVKFLTSQNSAYHLEIKKLRLDNEAKDRDIALLTKRIQSLEKVNTLAGSNMNVEESVKSKNRDRPSDTRAFEMNSSKYTGNTGLNNKRNSFGSPTSSDGLLIESYEKKIRDLKCRISELVSQNNLLANLNVKLRDQHNNTTGKEEAKRDGMTIDDLYKRNKHLEQELVNSWNKMKEVTLRVDGISSMNEELEVTKRKKIIHDFSFD</sequence>
<evidence type="ECO:0000313" key="1">
    <source>
        <dbReference type="EMBL" id="CAG8465284.1"/>
    </source>
</evidence>
<name>A0ACA9KCP0_9GLOM</name>
<dbReference type="EMBL" id="CAJVPT010001570">
    <property type="protein sequence ID" value="CAG8465284.1"/>
    <property type="molecule type" value="Genomic_DNA"/>
</dbReference>
<protein>
    <submittedName>
        <fullName evidence="1">4118_t:CDS:1</fullName>
    </submittedName>
</protein>
<comment type="caution">
    <text evidence="1">The sequence shown here is derived from an EMBL/GenBank/DDBJ whole genome shotgun (WGS) entry which is preliminary data.</text>
</comment>
<organism evidence="1 2">
    <name type="scientific">Acaulospora colombiana</name>
    <dbReference type="NCBI Taxonomy" id="27376"/>
    <lineage>
        <taxon>Eukaryota</taxon>
        <taxon>Fungi</taxon>
        <taxon>Fungi incertae sedis</taxon>
        <taxon>Mucoromycota</taxon>
        <taxon>Glomeromycotina</taxon>
        <taxon>Glomeromycetes</taxon>
        <taxon>Diversisporales</taxon>
        <taxon>Acaulosporaceae</taxon>
        <taxon>Acaulospora</taxon>
    </lineage>
</organism>
<accession>A0ACA9KCP0</accession>
<reference evidence="1" key="1">
    <citation type="submission" date="2021-06" db="EMBL/GenBank/DDBJ databases">
        <authorList>
            <person name="Kallberg Y."/>
            <person name="Tangrot J."/>
            <person name="Rosling A."/>
        </authorList>
    </citation>
    <scope>NUCLEOTIDE SEQUENCE</scope>
    <source>
        <strain evidence="1">CL356</strain>
    </source>
</reference>
<gene>
    <name evidence="1" type="ORF">ACOLOM_LOCUS1348</name>
</gene>
<keyword evidence="2" id="KW-1185">Reference proteome</keyword>
<proteinExistence type="predicted"/>
<evidence type="ECO:0000313" key="2">
    <source>
        <dbReference type="Proteomes" id="UP000789525"/>
    </source>
</evidence>